<comment type="caution">
    <text evidence="1">The sequence shown here is derived from an EMBL/GenBank/DDBJ whole genome shotgun (WGS) entry which is preliminary data.</text>
</comment>
<feature type="non-terminal residue" evidence="1">
    <location>
        <position position="1"/>
    </location>
</feature>
<keyword evidence="2" id="KW-1185">Reference proteome</keyword>
<name>A0A843UYY7_COLES</name>
<sequence>RYAYEYDDNASNTNRLNSRVKRISYQIKCRFAYTMDRYFKSRIISKEIGHIQTDTTYSHQIKLIISNEGTFPQILLIVSVPCHAPQVHTPAVNKYVGVLLPRTRQGPYCTGIGQMDRGPTLCQTNIFTLWPQSFNDKLIVKGHDHS</sequence>
<dbReference type="AlphaFoldDB" id="A0A843UYY7"/>
<organism evidence="1 2">
    <name type="scientific">Colocasia esculenta</name>
    <name type="common">Wild taro</name>
    <name type="synonym">Arum esculentum</name>
    <dbReference type="NCBI Taxonomy" id="4460"/>
    <lineage>
        <taxon>Eukaryota</taxon>
        <taxon>Viridiplantae</taxon>
        <taxon>Streptophyta</taxon>
        <taxon>Embryophyta</taxon>
        <taxon>Tracheophyta</taxon>
        <taxon>Spermatophyta</taxon>
        <taxon>Magnoliopsida</taxon>
        <taxon>Liliopsida</taxon>
        <taxon>Araceae</taxon>
        <taxon>Aroideae</taxon>
        <taxon>Colocasieae</taxon>
        <taxon>Colocasia</taxon>
    </lineage>
</organism>
<proteinExistence type="predicted"/>
<accession>A0A843UYY7</accession>
<dbReference type="Proteomes" id="UP000652761">
    <property type="component" value="Unassembled WGS sequence"/>
</dbReference>
<gene>
    <name evidence="1" type="ORF">Taro_021484</name>
</gene>
<evidence type="ECO:0000313" key="1">
    <source>
        <dbReference type="EMBL" id="MQL88911.1"/>
    </source>
</evidence>
<protein>
    <submittedName>
        <fullName evidence="1">Uncharacterized protein</fullName>
    </submittedName>
</protein>
<reference evidence="1" key="1">
    <citation type="submission" date="2017-07" db="EMBL/GenBank/DDBJ databases">
        <title>Taro Niue Genome Assembly and Annotation.</title>
        <authorList>
            <person name="Atibalentja N."/>
            <person name="Keating K."/>
            <person name="Fields C.J."/>
        </authorList>
    </citation>
    <scope>NUCLEOTIDE SEQUENCE</scope>
    <source>
        <strain evidence="1">Niue_2</strain>
        <tissue evidence="1">Leaf</tissue>
    </source>
</reference>
<dbReference type="EMBL" id="NMUH01001100">
    <property type="protein sequence ID" value="MQL88911.1"/>
    <property type="molecule type" value="Genomic_DNA"/>
</dbReference>
<evidence type="ECO:0000313" key="2">
    <source>
        <dbReference type="Proteomes" id="UP000652761"/>
    </source>
</evidence>